<dbReference type="Proteomes" id="UP001187192">
    <property type="component" value="Unassembled WGS sequence"/>
</dbReference>
<evidence type="ECO:0000313" key="1">
    <source>
        <dbReference type="EMBL" id="GMN62651.1"/>
    </source>
</evidence>
<dbReference type="EMBL" id="BTGU01000132">
    <property type="protein sequence ID" value="GMN62651.1"/>
    <property type="molecule type" value="Genomic_DNA"/>
</dbReference>
<protein>
    <submittedName>
        <fullName evidence="1">Uncharacterized protein</fullName>
    </submittedName>
</protein>
<name>A0AA88DVT6_FICCA</name>
<keyword evidence="2" id="KW-1185">Reference proteome</keyword>
<sequence>MPYPLLLPFILWEPSKLELISEDMIDRYFLKVDDEECEESNLPARSNLPVYAISKL</sequence>
<dbReference type="AlphaFoldDB" id="A0AA88DVT6"/>
<reference evidence="1" key="1">
    <citation type="submission" date="2023-07" db="EMBL/GenBank/DDBJ databases">
        <title>draft genome sequence of fig (Ficus carica).</title>
        <authorList>
            <person name="Takahashi T."/>
            <person name="Nishimura K."/>
        </authorList>
    </citation>
    <scope>NUCLEOTIDE SEQUENCE</scope>
</reference>
<evidence type="ECO:0000313" key="2">
    <source>
        <dbReference type="Proteomes" id="UP001187192"/>
    </source>
</evidence>
<gene>
    <name evidence="1" type="ORF">TIFTF001_031727</name>
</gene>
<organism evidence="1 2">
    <name type="scientific">Ficus carica</name>
    <name type="common">Common fig</name>
    <dbReference type="NCBI Taxonomy" id="3494"/>
    <lineage>
        <taxon>Eukaryota</taxon>
        <taxon>Viridiplantae</taxon>
        <taxon>Streptophyta</taxon>
        <taxon>Embryophyta</taxon>
        <taxon>Tracheophyta</taxon>
        <taxon>Spermatophyta</taxon>
        <taxon>Magnoliopsida</taxon>
        <taxon>eudicotyledons</taxon>
        <taxon>Gunneridae</taxon>
        <taxon>Pentapetalae</taxon>
        <taxon>rosids</taxon>
        <taxon>fabids</taxon>
        <taxon>Rosales</taxon>
        <taxon>Moraceae</taxon>
        <taxon>Ficeae</taxon>
        <taxon>Ficus</taxon>
    </lineage>
</organism>
<accession>A0AA88DVT6</accession>
<comment type="caution">
    <text evidence="1">The sequence shown here is derived from an EMBL/GenBank/DDBJ whole genome shotgun (WGS) entry which is preliminary data.</text>
</comment>
<proteinExistence type="predicted"/>